<name>A0A1D1V3P4_RAMVA</name>
<comment type="caution">
    <text evidence="1">The sequence shown here is derived from an EMBL/GenBank/DDBJ whole genome shotgun (WGS) entry which is preliminary data.</text>
</comment>
<organism evidence="1 2">
    <name type="scientific">Ramazzottius varieornatus</name>
    <name type="common">Water bear</name>
    <name type="synonym">Tardigrade</name>
    <dbReference type="NCBI Taxonomy" id="947166"/>
    <lineage>
        <taxon>Eukaryota</taxon>
        <taxon>Metazoa</taxon>
        <taxon>Ecdysozoa</taxon>
        <taxon>Tardigrada</taxon>
        <taxon>Eutardigrada</taxon>
        <taxon>Parachela</taxon>
        <taxon>Hypsibioidea</taxon>
        <taxon>Ramazzottiidae</taxon>
        <taxon>Ramazzottius</taxon>
    </lineage>
</organism>
<gene>
    <name evidence="1" type="primary">RvY_06960</name>
    <name evidence="1" type="synonym">RvY_06960.1</name>
    <name evidence="1" type="ORF">RvY_06960-1</name>
</gene>
<dbReference type="AlphaFoldDB" id="A0A1D1V3P4"/>
<proteinExistence type="predicted"/>
<accession>A0A1D1V3P4</accession>
<sequence>MSYVPSSSTMSIMGRVLLRKIFQPTFLTVPSRSSSSLPPDYQDLTADEKQRLLWKNVVSNPYSLSNLPTNQPSALWVTQLLNPIYDRPSFVTESDEMPEGRVKIIHTYGSVAKVELRITQNSSFTGIFRSGGIGLARLSLARQNDANFIPAMALKVLVDGRRSQNFHVMNALQGQGLDRNFFSKDFYNVVDDTNSFAVNAFIKSSSGPIALLPGSRQDKPEDLGNLGLVEEAAVTSEGAVVENILAPYKVTFVPNGSIGWDPHTKEDLRVHLDRIPEGTVLYTVCARRTRTSHDELLGELVLQSKFVASPYGDEVLFFQHASKRWHP</sequence>
<evidence type="ECO:0000313" key="2">
    <source>
        <dbReference type="Proteomes" id="UP000186922"/>
    </source>
</evidence>
<keyword evidence="2" id="KW-1185">Reference proteome</keyword>
<evidence type="ECO:0000313" key="1">
    <source>
        <dbReference type="EMBL" id="GAU95325.1"/>
    </source>
</evidence>
<reference evidence="1 2" key="1">
    <citation type="journal article" date="2016" name="Nat. Commun.">
        <title>Extremotolerant tardigrade genome and improved radiotolerance of human cultured cells by tardigrade-unique protein.</title>
        <authorList>
            <person name="Hashimoto T."/>
            <person name="Horikawa D.D."/>
            <person name="Saito Y."/>
            <person name="Kuwahara H."/>
            <person name="Kozuka-Hata H."/>
            <person name="Shin-I T."/>
            <person name="Minakuchi Y."/>
            <person name="Ohishi K."/>
            <person name="Motoyama A."/>
            <person name="Aizu T."/>
            <person name="Enomoto A."/>
            <person name="Kondo K."/>
            <person name="Tanaka S."/>
            <person name="Hara Y."/>
            <person name="Koshikawa S."/>
            <person name="Sagara H."/>
            <person name="Miura T."/>
            <person name="Yokobori S."/>
            <person name="Miyagawa K."/>
            <person name="Suzuki Y."/>
            <person name="Kubo T."/>
            <person name="Oyama M."/>
            <person name="Kohara Y."/>
            <person name="Fujiyama A."/>
            <person name="Arakawa K."/>
            <person name="Katayama T."/>
            <person name="Toyoda A."/>
            <person name="Kunieda T."/>
        </authorList>
    </citation>
    <scope>NUCLEOTIDE SEQUENCE [LARGE SCALE GENOMIC DNA]</scope>
    <source>
        <strain evidence="1 2">YOKOZUNA-1</strain>
    </source>
</reference>
<dbReference type="EMBL" id="BDGG01000003">
    <property type="protein sequence ID" value="GAU95325.1"/>
    <property type="molecule type" value="Genomic_DNA"/>
</dbReference>
<dbReference type="OrthoDB" id="2094222at2759"/>
<dbReference type="Proteomes" id="UP000186922">
    <property type="component" value="Unassembled WGS sequence"/>
</dbReference>
<protein>
    <submittedName>
        <fullName evidence="1">Uncharacterized protein</fullName>
    </submittedName>
</protein>